<dbReference type="PROSITE" id="PS00518">
    <property type="entry name" value="ZF_RING_1"/>
    <property type="match status" value="1"/>
</dbReference>
<evidence type="ECO:0000256" key="7">
    <source>
        <dbReference type="ARBA" id="ARBA00023049"/>
    </source>
</evidence>
<dbReference type="CDD" id="cd23137">
    <property type="entry name" value="RING-HC_TRY3-like"/>
    <property type="match status" value="1"/>
</dbReference>
<evidence type="ECO:0000256" key="9">
    <source>
        <dbReference type="SAM" id="Phobius"/>
    </source>
</evidence>
<dbReference type="InterPro" id="IPR042089">
    <property type="entry name" value="Peptidase_M13_dom_2"/>
</dbReference>
<dbReference type="PROSITE" id="PS50089">
    <property type="entry name" value="ZF_RING_2"/>
    <property type="match status" value="1"/>
</dbReference>
<dbReference type="OrthoDB" id="6475849at2759"/>
<evidence type="ECO:0000256" key="8">
    <source>
        <dbReference type="PROSITE-ProRule" id="PRU00175"/>
    </source>
</evidence>
<dbReference type="Proteomes" id="UP000253551">
    <property type="component" value="Unassembled WGS sequence"/>
</dbReference>
<feature type="domain" description="RING-type" evidence="10">
    <location>
        <begin position="1132"/>
        <end position="1171"/>
    </location>
</feature>
<dbReference type="InterPro" id="IPR001841">
    <property type="entry name" value="Znf_RING"/>
</dbReference>
<dbReference type="GO" id="GO:0008270">
    <property type="term" value="F:zinc ion binding"/>
    <property type="evidence" value="ECO:0007669"/>
    <property type="project" value="UniProtKB-KW"/>
</dbReference>
<dbReference type="CDD" id="cd08662">
    <property type="entry name" value="M13"/>
    <property type="match status" value="1"/>
</dbReference>
<dbReference type="STRING" id="4846.A0A367KTS5"/>
<evidence type="ECO:0000256" key="4">
    <source>
        <dbReference type="ARBA" id="ARBA00022771"/>
    </source>
</evidence>
<comment type="cofactor">
    <cofactor evidence="1">
        <name>Zn(2+)</name>
        <dbReference type="ChEBI" id="CHEBI:29105"/>
    </cofactor>
</comment>
<dbReference type="InterPro" id="IPR000718">
    <property type="entry name" value="Peptidase_M13"/>
</dbReference>
<feature type="transmembrane region" description="Helical" evidence="9">
    <location>
        <begin position="58"/>
        <end position="78"/>
    </location>
</feature>
<name>A0A367KTS5_RHIST</name>
<dbReference type="GO" id="GO:0004222">
    <property type="term" value="F:metalloendopeptidase activity"/>
    <property type="evidence" value="ECO:0007669"/>
    <property type="project" value="InterPro"/>
</dbReference>
<dbReference type="GO" id="GO:0005886">
    <property type="term" value="C:plasma membrane"/>
    <property type="evidence" value="ECO:0007669"/>
    <property type="project" value="TreeGrafter"/>
</dbReference>
<keyword evidence="2" id="KW-0645">Protease</keyword>
<evidence type="ECO:0000256" key="5">
    <source>
        <dbReference type="ARBA" id="ARBA00022801"/>
    </source>
</evidence>
<dbReference type="Pfam" id="PF05649">
    <property type="entry name" value="Peptidase_M13_N"/>
    <property type="match status" value="1"/>
</dbReference>
<gene>
    <name evidence="12" type="ORF">CU098_011312</name>
</gene>
<keyword evidence="9" id="KW-0472">Membrane</keyword>
<dbReference type="SUPFAM" id="SSF55486">
    <property type="entry name" value="Metalloproteases ('zincins'), catalytic domain"/>
    <property type="match status" value="1"/>
</dbReference>
<dbReference type="Pfam" id="PF03105">
    <property type="entry name" value="SPX"/>
    <property type="match status" value="1"/>
</dbReference>
<organism evidence="12 13">
    <name type="scientific">Rhizopus stolonifer</name>
    <name type="common">Rhizopus nigricans</name>
    <dbReference type="NCBI Taxonomy" id="4846"/>
    <lineage>
        <taxon>Eukaryota</taxon>
        <taxon>Fungi</taxon>
        <taxon>Fungi incertae sedis</taxon>
        <taxon>Mucoromycota</taxon>
        <taxon>Mucoromycotina</taxon>
        <taxon>Mucoromycetes</taxon>
        <taxon>Mucorales</taxon>
        <taxon>Mucorineae</taxon>
        <taxon>Rhizopodaceae</taxon>
        <taxon>Rhizopus</taxon>
    </lineage>
</organism>
<keyword evidence="9" id="KW-0812">Transmembrane</keyword>
<feature type="domain" description="SPX" evidence="11">
    <location>
        <begin position="750"/>
        <end position="1096"/>
    </location>
</feature>
<evidence type="ECO:0000256" key="1">
    <source>
        <dbReference type="ARBA" id="ARBA00001947"/>
    </source>
</evidence>
<keyword evidence="13" id="KW-1185">Reference proteome</keyword>
<dbReference type="PROSITE" id="PS51382">
    <property type="entry name" value="SPX"/>
    <property type="match status" value="1"/>
</dbReference>
<dbReference type="PROSITE" id="PS51885">
    <property type="entry name" value="NEPRILYSIN"/>
    <property type="match status" value="1"/>
</dbReference>
<dbReference type="Gene3D" id="1.10.1380.10">
    <property type="entry name" value="Neutral endopeptidase , domain2"/>
    <property type="match status" value="1"/>
</dbReference>
<accession>A0A367KTS5</accession>
<evidence type="ECO:0000256" key="6">
    <source>
        <dbReference type="ARBA" id="ARBA00022833"/>
    </source>
</evidence>
<keyword evidence="9" id="KW-1133">Transmembrane helix</keyword>
<dbReference type="InterPro" id="IPR008753">
    <property type="entry name" value="Peptidase_M13_N"/>
</dbReference>
<dbReference type="GO" id="GO:0016485">
    <property type="term" value="P:protein processing"/>
    <property type="evidence" value="ECO:0007669"/>
    <property type="project" value="TreeGrafter"/>
</dbReference>
<proteinExistence type="predicted"/>
<dbReference type="Gene3D" id="3.30.40.10">
    <property type="entry name" value="Zinc/RING finger domain, C3HC4 (zinc finger)"/>
    <property type="match status" value="1"/>
</dbReference>
<evidence type="ECO:0000256" key="3">
    <source>
        <dbReference type="ARBA" id="ARBA00022723"/>
    </source>
</evidence>
<dbReference type="EMBL" id="PJQM01000361">
    <property type="protein sequence ID" value="RCI05547.1"/>
    <property type="molecule type" value="Genomic_DNA"/>
</dbReference>
<keyword evidence="4 8" id="KW-0863">Zinc-finger</keyword>
<comment type="caution">
    <text evidence="12">The sequence shown here is derived from an EMBL/GenBank/DDBJ whole genome shotgun (WGS) entry which is preliminary data.</text>
</comment>
<evidence type="ECO:0000259" key="10">
    <source>
        <dbReference type="PROSITE" id="PS50089"/>
    </source>
</evidence>
<dbReference type="SUPFAM" id="SSF57850">
    <property type="entry name" value="RING/U-box"/>
    <property type="match status" value="1"/>
</dbReference>
<evidence type="ECO:0000313" key="13">
    <source>
        <dbReference type="Proteomes" id="UP000253551"/>
    </source>
</evidence>
<keyword evidence="7" id="KW-0482">Metalloprotease</keyword>
<dbReference type="Pfam" id="PF01431">
    <property type="entry name" value="Peptidase_M13"/>
    <property type="match status" value="1"/>
</dbReference>
<keyword evidence="5" id="KW-0378">Hydrolase</keyword>
<dbReference type="Gene3D" id="3.40.390.10">
    <property type="entry name" value="Collagenase (Catalytic Domain)"/>
    <property type="match status" value="1"/>
</dbReference>
<reference evidence="12 13" key="1">
    <citation type="journal article" date="2018" name="G3 (Bethesda)">
        <title>Phylogenetic and Phylogenomic Definition of Rhizopus Species.</title>
        <authorList>
            <person name="Gryganskyi A.P."/>
            <person name="Golan J."/>
            <person name="Dolatabadi S."/>
            <person name="Mondo S."/>
            <person name="Robb S."/>
            <person name="Idnurm A."/>
            <person name="Muszewska A."/>
            <person name="Steczkiewicz K."/>
            <person name="Masonjones S."/>
            <person name="Liao H.L."/>
            <person name="Gajdeczka M.T."/>
            <person name="Anike F."/>
            <person name="Vuek A."/>
            <person name="Anishchenko I.M."/>
            <person name="Voigt K."/>
            <person name="de Hoog G.S."/>
            <person name="Smith M.E."/>
            <person name="Heitman J."/>
            <person name="Vilgalys R."/>
            <person name="Stajich J.E."/>
        </authorList>
    </citation>
    <scope>NUCLEOTIDE SEQUENCE [LARGE SCALE GENOMIC DNA]</scope>
    <source>
        <strain evidence="12 13">LSU 92-RS-03</strain>
    </source>
</reference>
<dbReference type="PANTHER" id="PTHR11733:SF240">
    <property type="entry name" value="GH14155P-RELATED"/>
    <property type="match status" value="1"/>
</dbReference>
<evidence type="ECO:0000313" key="12">
    <source>
        <dbReference type="EMBL" id="RCI05547.1"/>
    </source>
</evidence>
<evidence type="ECO:0008006" key="14">
    <source>
        <dbReference type="Google" id="ProtNLM"/>
    </source>
</evidence>
<dbReference type="InterPro" id="IPR013083">
    <property type="entry name" value="Znf_RING/FYVE/PHD"/>
</dbReference>
<dbReference type="SMART" id="SM00184">
    <property type="entry name" value="RING"/>
    <property type="match status" value="1"/>
</dbReference>
<dbReference type="PANTHER" id="PTHR11733">
    <property type="entry name" value="ZINC METALLOPROTEASE FAMILY M13 NEPRILYSIN-RELATED"/>
    <property type="match status" value="1"/>
</dbReference>
<dbReference type="InterPro" id="IPR018497">
    <property type="entry name" value="Peptidase_M13_C"/>
</dbReference>
<keyword evidence="3" id="KW-0479">Metal-binding</keyword>
<keyword evidence="6" id="KW-0862">Zinc</keyword>
<protein>
    <recommendedName>
        <fullName evidence="14">RING-type domain-containing protein</fullName>
    </recommendedName>
</protein>
<dbReference type="PRINTS" id="PR00786">
    <property type="entry name" value="NEPRILYSIN"/>
</dbReference>
<sequence length="1243" mass="144206">MTDVNEPLLIRKKRTDEDQHSFGEQDEEEEGLRTDYGSGVYRYPAYLQPGHFTSLEKLMFFLSSILLILLFIFVGLYARSSQMDEDPLIPLPTKPDNHTKEQAYCLESNCIITAAQILEDVDRELDPCDDFYAYTCNKWQETHLIPDVKSSIDMPSITRDAIRHRLDQILNRDFNRLHKVSPHLPDPDRILDRQLFTKLSDFYHACMDQDMIEKVNIKPLYPLFRAIRDFIPLKQDPVDAEGLHRALSYLADRNIWTLFEMKVEPDPYQPTRPSLSLSQGQVGLPDRALYDDPDTMSVYMQVVTSMLDYVFKQDSTNEFGWRSWSAVATARRIIEFEKKVATTIVQRQPESWSLEQLEQAAPAIQWTRFIEQHRPQLPVPTHILVPTSGFMDHLTQDVLSTTNPRTLQMYFIWRTLWKYLDALDEPLVALKRPLDVKLSGIEPRATLERRDVCIDLIDASALGILMGRYFVLDHEDRILKSKASIQTMTAHIVKAFESRVSYLDWIPQGDDQTRHEILQKLATMEFQIGFPSDLQSVISLSDYLGPIQMDKTDFFGNMMRSNQHQVKQTWQLLQQPIDRHAWKVNAHSVKMAYDRELNKVMIPAGLLQLPYFDPEGPSYLYVGAIGWMIGHEIMHAFDTLGRRYNDKGIYGQWWSNNTPDQCLVSQYQAYGVDGNKTLDNNIADHGGLVLLESLIDHFENISIPGLNHHWNQDQLAYIQFARLKCSKSTKEHKSLVKDVAPDQLRVNGPLINSNQTEAEDIPSEWRPYLIQYKALKKIITKVAEEIESRGLSALLLHECLEDDITIKQEPESNTIPKIKYYFIGEAPNVKPCIEFSYDPNEPRVQEMLSTLLDSEKDNQIDRKPKLEYKRSIHNKDVFSLSNRANQDDHCIQSPAIKSQRRHSTAQLVKELVNLVLNERENPKEQAEKEQSESKTLIVELEQDDEFFKLLLTELEQAAELQDVTAQQFEKDIYTLENKMTRVAAPQKSDMYHWRKIFSIYMDAQIFRGNTEVDHTFRSVERAKKQMTWFLEQLNRADLLKKLKTKESKSAFEQFISLNTELITIKHYQMLNQTAMRKILKKHDKRSGLTASQSFPELVSTDHLFSPKLASMLYATITNRVTNIIPQPEDYACPVCMSVAWRPIRLACQHVFCVRCLIKAQKQNMDSCPLCRHPTAVRTATALNLDEGLQNFLKLYFPQEIKEKKRENEREQAIEDVQAMTGKRYTKEQLIRMSQQSNTKCLVM</sequence>
<dbReference type="AlphaFoldDB" id="A0A367KTS5"/>
<evidence type="ECO:0000259" key="11">
    <source>
        <dbReference type="PROSITE" id="PS51382"/>
    </source>
</evidence>
<dbReference type="Pfam" id="PF00097">
    <property type="entry name" value="zf-C3HC4"/>
    <property type="match status" value="1"/>
</dbReference>
<dbReference type="InterPro" id="IPR018957">
    <property type="entry name" value="Znf_C3HC4_RING-type"/>
</dbReference>
<dbReference type="InterPro" id="IPR024079">
    <property type="entry name" value="MetalloPept_cat_dom_sf"/>
</dbReference>
<dbReference type="InterPro" id="IPR017907">
    <property type="entry name" value="Znf_RING_CS"/>
</dbReference>
<evidence type="ECO:0000256" key="2">
    <source>
        <dbReference type="ARBA" id="ARBA00022670"/>
    </source>
</evidence>
<dbReference type="InterPro" id="IPR004331">
    <property type="entry name" value="SPX_dom"/>
</dbReference>